<evidence type="ECO:0000313" key="2">
    <source>
        <dbReference type="EMBL" id="MBA0877672.1"/>
    </source>
</evidence>
<evidence type="ECO:0000313" key="3">
    <source>
        <dbReference type="Proteomes" id="UP000593576"/>
    </source>
</evidence>
<dbReference type="AlphaFoldDB" id="A0A7J9N313"/>
<dbReference type="EMBL" id="JABFAF010268980">
    <property type="protein sequence ID" value="MBA0877672.1"/>
    <property type="molecule type" value="Genomic_DNA"/>
</dbReference>
<dbReference type="Pfam" id="PF14223">
    <property type="entry name" value="Retrotran_gag_2"/>
    <property type="match status" value="1"/>
</dbReference>
<reference evidence="2 3" key="1">
    <citation type="journal article" date="2019" name="Genome Biol. Evol.">
        <title>Insights into the evolution of the New World diploid cottons (Gossypium, subgenus Houzingenia) based on genome sequencing.</title>
        <authorList>
            <person name="Grover C.E."/>
            <person name="Arick M.A. 2nd"/>
            <person name="Thrash A."/>
            <person name="Conover J.L."/>
            <person name="Sanders W.S."/>
            <person name="Peterson D.G."/>
            <person name="Frelichowski J.E."/>
            <person name="Scheffler J.A."/>
            <person name="Scheffler B.E."/>
            <person name="Wendel J.F."/>
        </authorList>
    </citation>
    <scope>NUCLEOTIDE SEQUENCE [LARGE SCALE GENOMIC DNA]</scope>
    <source>
        <strain evidence="2">1</strain>
        <tissue evidence="2">Leaf</tissue>
    </source>
</reference>
<evidence type="ECO:0000256" key="1">
    <source>
        <dbReference type="SAM" id="Phobius"/>
    </source>
</evidence>
<keyword evidence="1" id="KW-0812">Transmembrane</keyword>
<accession>A0A7J9N313</accession>
<proteinExistence type="predicted"/>
<feature type="non-terminal residue" evidence="2">
    <location>
        <position position="142"/>
    </location>
</feature>
<sequence length="142" mass="16025">MNLFLEQFRFLHSLFLTVMVLLFLILIFILVHLTRAGSSFDVWSTVLRRFAAKSSLTVSTLRHSLYSQKKGQLSIQEYLAKIQGQCDTLLAAGTSISEQEQISIILASLPVKYESICIVASAMNISLDYLTEMLTDCEARQQ</sequence>
<protein>
    <recommendedName>
        <fullName evidence="4">Retrotransposon gag domain-containing protein</fullName>
    </recommendedName>
</protein>
<name>A0A7J9N313_GOSSC</name>
<gene>
    <name evidence="2" type="ORF">Goshw_018362</name>
</gene>
<dbReference type="PANTHER" id="PTHR47481:SF10">
    <property type="entry name" value="COPIA-LIKE POLYPROTEIN_RETROTRANSPOSON"/>
    <property type="match status" value="1"/>
</dbReference>
<feature type="transmembrane region" description="Helical" evidence="1">
    <location>
        <begin position="12"/>
        <end position="31"/>
    </location>
</feature>
<keyword evidence="1" id="KW-0472">Membrane</keyword>
<keyword evidence="1" id="KW-1133">Transmembrane helix</keyword>
<organism evidence="2 3">
    <name type="scientific">Gossypium schwendimanii</name>
    <name type="common">Cotton</name>
    <dbReference type="NCBI Taxonomy" id="34291"/>
    <lineage>
        <taxon>Eukaryota</taxon>
        <taxon>Viridiplantae</taxon>
        <taxon>Streptophyta</taxon>
        <taxon>Embryophyta</taxon>
        <taxon>Tracheophyta</taxon>
        <taxon>Spermatophyta</taxon>
        <taxon>Magnoliopsida</taxon>
        <taxon>eudicotyledons</taxon>
        <taxon>Gunneridae</taxon>
        <taxon>Pentapetalae</taxon>
        <taxon>rosids</taxon>
        <taxon>malvids</taxon>
        <taxon>Malvales</taxon>
        <taxon>Malvaceae</taxon>
        <taxon>Malvoideae</taxon>
        <taxon>Gossypium</taxon>
    </lineage>
</organism>
<evidence type="ECO:0008006" key="4">
    <source>
        <dbReference type="Google" id="ProtNLM"/>
    </source>
</evidence>
<keyword evidence="3" id="KW-1185">Reference proteome</keyword>
<dbReference type="OrthoDB" id="1749397at2759"/>
<dbReference type="Proteomes" id="UP000593576">
    <property type="component" value="Unassembled WGS sequence"/>
</dbReference>
<dbReference type="PANTHER" id="PTHR47481">
    <property type="match status" value="1"/>
</dbReference>
<comment type="caution">
    <text evidence="2">The sequence shown here is derived from an EMBL/GenBank/DDBJ whole genome shotgun (WGS) entry which is preliminary data.</text>
</comment>